<name>A7EVQ1_SCLS1</name>
<dbReference type="HOGENOM" id="CLU_3351366_0_0_1"/>
<reference evidence="3" key="1">
    <citation type="journal article" date="2011" name="PLoS Genet.">
        <title>Genomic analysis of the necrotrophic fungal pathogens Sclerotinia sclerotiorum and Botrytis cinerea.</title>
        <authorList>
            <person name="Amselem J."/>
            <person name="Cuomo C.A."/>
            <person name="van Kan J.A."/>
            <person name="Viaud M."/>
            <person name="Benito E.P."/>
            <person name="Couloux A."/>
            <person name="Coutinho P.M."/>
            <person name="de Vries R.P."/>
            <person name="Dyer P.S."/>
            <person name="Fillinger S."/>
            <person name="Fournier E."/>
            <person name="Gout L."/>
            <person name="Hahn M."/>
            <person name="Kohn L."/>
            <person name="Lapalu N."/>
            <person name="Plummer K.M."/>
            <person name="Pradier J.M."/>
            <person name="Quevillon E."/>
            <person name="Sharon A."/>
            <person name="Simon A."/>
            <person name="ten Have A."/>
            <person name="Tudzynski B."/>
            <person name="Tudzynski P."/>
            <person name="Wincker P."/>
            <person name="Andrew M."/>
            <person name="Anthouard V."/>
            <person name="Beever R.E."/>
            <person name="Beffa R."/>
            <person name="Benoit I."/>
            <person name="Bouzid O."/>
            <person name="Brault B."/>
            <person name="Chen Z."/>
            <person name="Choquer M."/>
            <person name="Collemare J."/>
            <person name="Cotton P."/>
            <person name="Danchin E.G."/>
            <person name="Da Silva C."/>
            <person name="Gautier A."/>
            <person name="Giraud C."/>
            <person name="Giraud T."/>
            <person name="Gonzalez C."/>
            <person name="Grossetete S."/>
            <person name="Guldener U."/>
            <person name="Henrissat B."/>
            <person name="Howlett B.J."/>
            <person name="Kodira C."/>
            <person name="Kretschmer M."/>
            <person name="Lappartient A."/>
            <person name="Leroch M."/>
            <person name="Levis C."/>
            <person name="Mauceli E."/>
            <person name="Neuveglise C."/>
            <person name="Oeser B."/>
            <person name="Pearson M."/>
            <person name="Poulain J."/>
            <person name="Poussereau N."/>
            <person name="Quesneville H."/>
            <person name="Rascle C."/>
            <person name="Schumacher J."/>
            <person name="Segurens B."/>
            <person name="Sexton A."/>
            <person name="Silva E."/>
            <person name="Sirven C."/>
            <person name="Soanes D.M."/>
            <person name="Talbot N.J."/>
            <person name="Templeton M."/>
            <person name="Yandava C."/>
            <person name="Yarden O."/>
            <person name="Zeng Q."/>
            <person name="Rollins J.A."/>
            <person name="Lebrun M.H."/>
            <person name="Dickman M."/>
        </authorList>
    </citation>
    <scope>NUCLEOTIDE SEQUENCE [LARGE SCALE GENOMIC DNA]</scope>
    <source>
        <strain evidence="3">ATCC 18683 / 1980 / Ss-1</strain>
    </source>
</reference>
<organism evidence="2 3">
    <name type="scientific">Sclerotinia sclerotiorum (strain ATCC 18683 / 1980 / Ss-1)</name>
    <name type="common">White mold</name>
    <name type="synonym">Whetzelinia sclerotiorum</name>
    <dbReference type="NCBI Taxonomy" id="665079"/>
    <lineage>
        <taxon>Eukaryota</taxon>
        <taxon>Fungi</taxon>
        <taxon>Dikarya</taxon>
        <taxon>Ascomycota</taxon>
        <taxon>Pezizomycotina</taxon>
        <taxon>Leotiomycetes</taxon>
        <taxon>Helotiales</taxon>
        <taxon>Sclerotiniaceae</taxon>
        <taxon>Sclerotinia</taxon>
    </lineage>
</organism>
<evidence type="ECO:0000256" key="1">
    <source>
        <dbReference type="SAM" id="MobiDB-lite"/>
    </source>
</evidence>
<evidence type="ECO:0000313" key="3">
    <source>
        <dbReference type="Proteomes" id="UP000001312"/>
    </source>
</evidence>
<protein>
    <submittedName>
        <fullName evidence="2">Uncharacterized protein</fullName>
    </submittedName>
</protein>
<dbReference type="KEGG" id="ssl:SS1G_09410"/>
<sequence length="37" mass="3733">MRYALGFSTALGINENPASEMTGPEASSSGGSLWGEG</sequence>
<gene>
    <name evidence="2" type="ORF">SS1G_09410</name>
</gene>
<dbReference type="InParanoid" id="A7EVQ1"/>
<proteinExistence type="predicted"/>
<keyword evidence="3" id="KW-1185">Reference proteome</keyword>
<dbReference type="AlphaFoldDB" id="A7EVQ1"/>
<dbReference type="EMBL" id="CH476633">
    <property type="protein sequence ID" value="EDN93543.1"/>
    <property type="molecule type" value="Genomic_DNA"/>
</dbReference>
<dbReference type="Proteomes" id="UP000001312">
    <property type="component" value="Unassembled WGS sequence"/>
</dbReference>
<feature type="region of interest" description="Disordered" evidence="1">
    <location>
        <begin position="14"/>
        <end position="37"/>
    </location>
</feature>
<dbReference type="RefSeq" id="XP_001589688.1">
    <property type="nucleotide sequence ID" value="XM_001589638.1"/>
</dbReference>
<evidence type="ECO:0000313" key="2">
    <source>
        <dbReference type="EMBL" id="EDN93543.1"/>
    </source>
</evidence>
<dbReference type="GeneID" id="5485611"/>
<accession>A7EVQ1</accession>